<dbReference type="Pfam" id="PF01451">
    <property type="entry name" value="LMWPc"/>
    <property type="match status" value="1"/>
</dbReference>
<dbReference type="InterPro" id="IPR050438">
    <property type="entry name" value="LMW_PTPase"/>
</dbReference>
<keyword evidence="4" id="KW-0904">Protein phosphatase</keyword>
<evidence type="ECO:0000313" key="7">
    <source>
        <dbReference type="EMBL" id="TKV56823.1"/>
    </source>
</evidence>
<keyword evidence="3" id="KW-0378">Hydrolase</keyword>
<dbReference type="PANTHER" id="PTHR11717">
    <property type="entry name" value="LOW MOLECULAR WEIGHT PROTEIN TYROSINE PHOSPHATASE"/>
    <property type="match status" value="1"/>
</dbReference>
<evidence type="ECO:0000256" key="4">
    <source>
        <dbReference type="ARBA" id="ARBA00022912"/>
    </source>
</evidence>
<comment type="caution">
    <text evidence="7">The sequence shown here is derived from an EMBL/GenBank/DDBJ whole genome shotgun (WGS) entry which is preliminary data.</text>
</comment>
<proteinExistence type="inferred from homology"/>
<dbReference type="SUPFAM" id="SSF52788">
    <property type="entry name" value="Phosphotyrosine protein phosphatases I"/>
    <property type="match status" value="1"/>
</dbReference>
<dbReference type="OrthoDB" id="9784339at2"/>
<dbReference type="InterPro" id="IPR036196">
    <property type="entry name" value="Ptyr_pPase_sf"/>
</dbReference>
<dbReference type="PRINTS" id="PR00719">
    <property type="entry name" value="LMWPTPASE"/>
</dbReference>
<comment type="similarity">
    <text evidence="1">Belongs to the low molecular weight phosphotyrosine protein phosphatase family.</text>
</comment>
<dbReference type="AlphaFoldDB" id="A0A4U6QA69"/>
<gene>
    <name evidence="7" type="ORF">FDO65_18430</name>
</gene>
<reference evidence="7 8" key="1">
    <citation type="submission" date="2019-05" db="EMBL/GenBank/DDBJ databases">
        <title>Nakamurella sp. N5BH11, whole genome shotgun sequence.</title>
        <authorList>
            <person name="Tuo L."/>
        </authorList>
    </citation>
    <scope>NUCLEOTIDE SEQUENCE [LARGE SCALE GENOMIC DNA]</scope>
    <source>
        <strain evidence="7 8">N5BH11</strain>
    </source>
</reference>
<dbReference type="Proteomes" id="UP000306985">
    <property type="component" value="Unassembled WGS sequence"/>
</dbReference>
<sequence length="192" mass="20156">MGTFGVLVICTANHCRSPMAEYQLQAAVDARLGPGAWVVSSAGTRADDGRPVHPLTEQVLGERGLSAAGMTARRLTPAVIRSADLVLTAERSHRAAVVSALPAALGRSFTLRQFARLVDHVEPLAGDDPAELGRTLVEQAKLARGLGPMAGPEDDDLPDPIGRPLSAYQTCAATLDDVIARIVRPLPELAAP</sequence>
<accession>A0A4U6QA69</accession>
<feature type="active site" description="Nucleophile" evidence="5">
    <location>
        <position position="10"/>
    </location>
</feature>
<dbReference type="PANTHER" id="PTHR11717:SF7">
    <property type="entry name" value="LOW MOLECULAR WEIGHT PHOSPHOTYROSINE PROTEIN PHOSPHATASE"/>
    <property type="match status" value="1"/>
</dbReference>
<keyword evidence="8" id="KW-1185">Reference proteome</keyword>
<dbReference type="InterPro" id="IPR017867">
    <property type="entry name" value="Tyr_phospatase_low_mol_wt"/>
</dbReference>
<name>A0A4U6QA69_9ACTN</name>
<feature type="domain" description="Phosphotyrosine protein phosphatase I" evidence="6">
    <location>
        <begin position="4"/>
        <end position="127"/>
    </location>
</feature>
<dbReference type="SMART" id="SM00226">
    <property type="entry name" value="LMWPc"/>
    <property type="match status" value="1"/>
</dbReference>
<dbReference type="InterPro" id="IPR023485">
    <property type="entry name" value="Ptyr_pPase"/>
</dbReference>
<evidence type="ECO:0000256" key="3">
    <source>
        <dbReference type="ARBA" id="ARBA00022801"/>
    </source>
</evidence>
<evidence type="ECO:0000259" key="6">
    <source>
        <dbReference type="SMART" id="SM00226"/>
    </source>
</evidence>
<dbReference type="EC" id="3.1.3.48" evidence="2"/>
<evidence type="ECO:0000256" key="1">
    <source>
        <dbReference type="ARBA" id="ARBA00011063"/>
    </source>
</evidence>
<dbReference type="EMBL" id="SZZH01000006">
    <property type="protein sequence ID" value="TKV56823.1"/>
    <property type="molecule type" value="Genomic_DNA"/>
</dbReference>
<dbReference type="Gene3D" id="3.40.50.2300">
    <property type="match status" value="1"/>
</dbReference>
<evidence type="ECO:0000313" key="8">
    <source>
        <dbReference type="Proteomes" id="UP000306985"/>
    </source>
</evidence>
<dbReference type="GO" id="GO:0004725">
    <property type="term" value="F:protein tyrosine phosphatase activity"/>
    <property type="evidence" value="ECO:0007669"/>
    <property type="project" value="UniProtKB-EC"/>
</dbReference>
<protein>
    <recommendedName>
        <fullName evidence="2">protein-tyrosine-phosphatase</fullName>
        <ecNumber evidence="2">3.1.3.48</ecNumber>
    </recommendedName>
</protein>
<evidence type="ECO:0000256" key="5">
    <source>
        <dbReference type="PIRSR" id="PIRSR617867-1"/>
    </source>
</evidence>
<organism evidence="7 8">
    <name type="scientific">Nakamurella flava</name>
    <dbReference type="NCBI Taxonomy" id="2576308"/>
    <lineage>
        <taxon>Bacteria</taxon>
        <taxon>Bacillati</taxon>
        <taxon>Actinomycetota</taxon>
        <taxon>Actinomycetes</taxon>
        <taxon>Nakamurellales</taxon>
        <taxon>Nakamurellaceae</taxon>
        <taxon>Nakamurella</taxon>
    </lineage>
</organism>
<dbReference type="RefSeq" id="WP_137451210.1">
    <property type="nucleotide sequence ID" value="NZ_SZZH01000006.1"/>
</dbReference>
<feature type="active site" evidence="5">
    <location>
        <position position="16"/>
    </location>
</feature>
<evidence type="ECO:0000256" key="2">
    <source>
        <dbReference type="ARBA" id="ARBA00013064"/>
    </source>
</evidence>